<evidence type="ECO:0000256" key="1">
    <source>
        <dbReference type="ARBA" id="ARBA00024673"/>
    </source>
</evidence>
<dbReference type="GeneID" id="116562052"/>
<reference evidence="6" key="1">
    <citation type="submission" date="2025-08" db="UniProtKB">
        <authorList>
            <consortium name="RefSeq"/>
        </authorList>
    </citation>
    <scope>IDENTIFICATION</scope>
    <source>
        <tissue evidence="6">Blood</tissue>
    </source>
</reference>
<dbReference type="Proteomes" id="UP000504640">
    <property type="component" value="Unplaced"/>
</dbReference>
<dbReference type="GO" id="GO:0016788">
    <property type="term" value="F:hydrolase activity, acting on ester bonds"/>
    <property type="evidence" value="ECO:0007669"/>
    <property type="project" value="InterPro"/>
</dbReference>
<comment type="similarity">
    <text evidence="2">Belongs to the 'GDSL' lipolytic enzyme family. IAH1 subfamily.</text>
</comment>
<name>A0A6J3J5D8_SAPAP</name>
<dbReference type="SUPFAM" id="SSF52266">
    <property type="entry name" value="SGNH hydrolase"/>
    <property type="match status" value="1"/>
</dbReference>
<dbReference type="CTD" id="285148"/>
<organism evidence="5 6">
    <name type="scientific">Sapajus apella</name>
    <name type="common">Brown-capped capuchin</name>
    <name type="synonym">Cebus apella</name>
    <dbReference type="NCBI Taxonomy" id="9515"/>
    <lineage>
        <taxon>Eukaryota</taxon>
        <taxon>Metazoa</taxon>
        <taxon>Chordata</taxon>
        <taxon>Craniata</taxon>
        <taxon>Vertebrata</taxon>
        <taxon>Euteleostomi</taxon>
        <taxon>Mammalia</taxon>
        <taxon>Eutheria</taxon>
        <taxon>Euarchontoglires</taxon>
        <taxon>Primates</taxon>
        <taxon>Haplorrhini</taxon>
        <taxon>Platyrrhini</taxon>
        <taxon>Cebidae</taxon>
        <taxon>Cebinae</taxon>
        <taxon>Sapajus</taxon>
    </lineage>
</organism>
<dbReference type="AlphaFoldDB" id="A0A6J3J5D8"/>
<dbReference type="InterPro" id="IPR001087">
    <property type="entry name" value="GDSL"/>
</dbReference>
<evidence type="ECO:0000256" key="3">
    <source>
        <dbReference type="ARBA" id="ARBA00026152"/>
    </source>
</evidence>
<comment type="function">
    <text evidence="1">Probable lipase.</text>
</comment>
<protein>
    <recommendedName>
        <fullName evidence="3">Isoamyl acetate-hydrolyzing esterase 1 homolog</fullName>
    </recommendedName>
</protein>
<sequence>MNPLEISRAPCPRIHLTAGRLERAAVFPRHSQNHEVQPGFPQRLHPAYYGPSRVTPGAGGRARTPRPLLGGLEHLGGHGNSPMPHRGPAALPPRVLRSHSCPLRNAPAPAQRRVGLGQPPEPISVWDPRGGARAPDSGGSLAVGERSRRPSFWQTPRGQGRRARLGARPARLQHPTVGHCAGASPGWRPRPGLRFHGAVRGRGLRKRAALASRAALRGLHHPGYNTRWAKIILPRLIRKGNSLDTPVAVTIFFGANDSALKDENPKQHIALDEYAANLKSMVQYLKSVDIPENRVILITPTPLCETAWEKQCIMQGCKLNRLNSVVGEYANACLQVAQDCGTDILDLWTLMQDSQDFSSYLSDGLHLSPKGNEFLFSHLWPLIEKKVSSLPLLLPYWRDVAEAKPELSLLGDGDH</sequence>
<dbReference type="PANTHER" id="PTHR14209">
    <property type="entry name" value="ISOAMYL ACETATE-HYDROLYZING ESTERASE 1"/>
    <property type="match status" value="1"/>
</dbReference>
<evidence type="ECO:0000313" key="5">
    <source>
        <dbReference type="Proteomes" id="UP000504640"/>
    </source>
</evidence>
<dbReference type="InterPro" id="IPR045136">
    <property type="entry name" value="Iah1-like"/>
</dbReference>
<dbReference type="InterPro" id="IPR036514">
    <property type="entry name" value="SGNH_hydro_sf"/>
</dbReference>
<dbReference type="CDD" id="cd01838">
    <property type="entry name" value="Isoamyl_acetate_hydrolase_like"/>
    <property type="match status" value="1"/>
</dbReference>
<dbReference type="PANTHER" id="PTHR14209:SF19">
    <property type="entry name" value="ISOAMYL ACETATE-HYDROLYZING ESTERASE 1 HOMOLOG"/>
    <property type="match status" value="1"/>
</dbReference>
<keyword evidence="5" id="KW-1185">Reference proteome</keyword>
<evidence type="ECO:0000256" key="4">
    <source>
        <dbReference type="SAM" id="MobiDB-lite"/>
    </source>
</evidence>
<gene>
    <name evidence="6" type="primary">IAH1</name>
</gene>
<dbReference type="RefSeq" id="XP_032150077.1">
    <property type="nucleotide sequence ID" value="XM_032294186.1"/>
</dbReference>
<evidence type="ECO:0000256" key="2">
    <source>
        <dbReference type="ARBA" id="ARBA00025755"/>
    </source>
</evidence>
<dbReference type="Gene3D" id="3.40.50.1110">
    <property type="entry name" value="SGNH hydrolase"/>
    <property type="match status" value="1"/>
</dbReference>
<accession>A0A6J3J5D8</accession>
<feature type="region of interest" description="Disordered" evidence="4">
    <location>
        <begin position="109"/>
        <end position="162"/>
    </location>
</feature>
<dbReference type="Pfam" id="PF00657">
    <property type="entry name" value="Lipase_GDSL"/>
    <property type="match status" value="1"/>
</dbReference>
<evidence type="ECO:0000313" key="6">
    <source>
        <dbReference type="RefSeq" id="XP_032150077.1"/>
    </source>
</evidence>
<proteinExistence type="inferred from homology"/>